<evidence type="ECO:0000313" key="2">
    <source>
        <dbReference type="EMBL" id="CBY00730.1"/>
    </source>
</evidence>
<sequence>MIPAESSSYNCGPCVNTKKHELQSNRPAQSTLFPTAAGSSRA</sequence>
<dbReference type="AlphaFoldDB" id="E5AAN9"/>
<organism evidence="3">
    <name type="scientific">Leptosphaeria maculans (strain JN3 / isolate v23.1.3 / race Av1-4-5-6-7-8)</name>
    <name type="common">Blackleg fungus</name>
    <name type="synonym">Phoma lingam</name>
    <dbReference type="NCBI Taxonomy" id="985895"/>
    <lineage>
        <taxon>Eukaryota</taxon>
        <taxon>Fungi</taxon>
        <taxon>Dikarya</taxon>
        <taxon>Ascomycota</taxon>
        <taxon>Pezizomycotina</taxon>
        <taxon>Dothideomycetes</taxon>
        <taxon>Pleosporomycetidae</taxon>
        <taxon>Pleosporales</taxon>
        <taxon>Pleosporineae</taxon>
        <taxon>Leptosphaeriaceae</taxon>
        <taxon>Plenodomus</taxon>
        <taxon>Plenodomus lingam/Leptosphaeria maculans species complex</taxon>
    </lineage>
</organism>
<dbReference type="VEuPathDB" id="FungiDB:LEMA_uP018600.1"/>
<evidence type="ECO:0000313" key="3">
    <source>
        <dbReference type="Proteomes" id="UP000002668"/>
    </source>
</evidence>
<protein>
    <submittedName>
        <fullName evidence="2">Predicted protein</fullName>
    </submittedName>
</protein>
<keyword evidence="3" id="KW-1185">Reference proteome</keyword>
<feature type="region of interest" description="Disordered" evidence="1">
    <location>
        <begin position="20"/>
        <end position="42"/>
    </location>
</feature>
<evidence type="ECO:0000256" key="1">
    <source>
        <dbReference type="SAM" id="MobiDB-lite"/>
    </source>
</evidence>
<dbReference type="HOGENOM" id="CLU_3260686_0_0_1"/>
<reference evidence="3" key="1">
    <citation type="journal article" date="2011" name="Nat. Commun.">
        <title>Effector diversification within compartments of the Leptosphaeria maculans genome affected by Repeat-Induced Point mutations.</title>
        <authorList>
            <person name="Rouxel T."/>
            <person name="Grandaubert J."/>
            <person name="Hane J.K."/>
            <person name="Hoede C."/>
            <person name="van de Wouw A.P."/>
            <person name="Couloux A."/>
            <person name="Dominguez V."/>
            <person name="Anthouard V."/>
            <person name="Bally P."/>
            <person name="Bourras S."/>
            <person name="Cozijnsen A.J."/>
            <person name="Ciuffetti L.M."/>
            <person name="Degrave A."/>
            <person name="Dilmaghani A."/>
            <person name="Duret L."/>
            <person name="Fudal I."/>
            <person name="Goodwin S.B."/>
            <person name="Gout L."/>
            <person name="Glaser N."/>
            <person name="Linglin J."/>
            <person name="Kema G.H.J."/>
            <person name="Lapalu N."/>
            <person name="Lawrence C.B."/>
            <person name="May K."/>
            <person name="Meyer M."/>
            <person name="Ollivier B."/>
            <person name="Poulain J."/>
            <person name="Schoch C.L."/>
            <person name="Simon A."/>
            <person name="Spatafora J.W."/>
            <person name="Stachowiak A."/>
            <person name="Turgeon B.G."/>
            <person name="Tyler B.M."/>
            <person name="Vincent D."/>
            <person name="Weissenbach J."/>
            <person name="Amselem J."/>
            <person name="Quesneville H."/>
            <person name="Oliver R.P."/>
            <person name="Wincker P."/>
            <person name="Balesdent M.-H."/>
            <person name="Howlett B.J."/>
        </authorList>
    </citation>
    <scope>NUCLEOTIDE SEQUENCE [LARGE SCALE GENOMIC DNA]</scope>
    <source>
        <strain evidence="3">JN3 / isolate v23.1.3 / race Av1-4-5-6-7-8</strain>
    </source>
</reference>
<feature type="compositionally biased region" description="Polar residues" evidence="1">
    <location>
        <begin position="24"/>
        <end position="42"/>
    </location>
</feature>
<dbReference type="Proteomes" id="UP000002668">
    <property type="component" value="Genome"/>
</dbReference>
<dbReference type="InParanoid" id="E5AAN9"/>
<dbReference type="EMBL" id="FP929138">
    <property type="protein sequence ID" value="CBY00730.1"/>
    <property type="molecule type" value="Genomic_DNA"/>
</dbReference>
<gene>
    <name evidence="2" type="ORF">LEMA_uP018600.1</name>
</gene>
<name>E5AAN9_LEPMJ</name>
<accession>E5AAN9</accession>
<proteinExistence type="predicted"/>